<feature type="transmembrane region" description="Helical" evidence="1">
    <location>
        <begin position="148"/>
        <end position="178"/>
    </location>
</feature>
<keyword evidence="1" id="KW-0812">Transmembrane</keyword>
<gene>
    <name evidence="2" type="ORF">US86_C0001G0125</name>
</gene>
<proteinExistence type="predicted"/>
<evidence type="ECO:0000256" key="1">
    <source>
        <dbReference type="SAM" id="Phobius"/>
    </source>
</evidence>
<name>A0A0G0JHQ0_9BACT</name>
<feature type="transmembrane region" description="Helical" evidence="1">
    <location>
        <begin position="118"/>
        <end position="136"/>
    </location>
</feature>
<comment type="caution">
    <text evidence="2">The sequence shown here is derived from an EMBL/GenBank/DDBJ whole genome shotgun (WGS) entry which is preliminary data.</text>
</comment>
<feature type="transmembrane region" description="Helical" evidence="1">
    <location>
        <begin position="223"/>
        <end position="243"/>
    </location>
</feature>
<organism evidence="2 3">
    <name type="scientific">Candidatus Daviesbacteria bacterium GW2011_GWA2_38_24</name>
    <dbReference type="NCBI Taxonomy" id="1618422"/>
    <lineage>
        <taxon>Bacteria</taxon>
        <taxon>Candidatus Daviesiibacteriota</taxon>
    </lineage>
</organism>
<feature type="transmembrane region" description="Helical" evidence="1">
    <location>
        <begin position="91"/>
        <end position="112"/>
    </location>
</feature>
<feature type="transmembrane region" description="Helical" evidence="1">
    <location>
        <begin position="9"/>
        <end position="26"/>
    </location>
</feature>
<dbReference type="Proteomes" id="UP000034235">
    <property type="component" value="Unassembled WGS sequence"/>
</dbReference>
<feature type="transmembrane region" description="Helical" evidence="1">
    <location>
        <begin position="184"/>
        <end position="202"/>
    </location>
</feature>
<keyword evidence="1" id="KW-1133">Transmembrane helix</keyword>
<feature type="transmembrane region" description="Helical" evidence="1">
    <location>
        <begin position="57"/>
        <end position="79"/>
    </location>
</feature>
<protein>
    <submittedName>
        <fullName evidence="2">Uncharacterized protein</fullName>
    </submittedName>
</protein>
<feature type="transmembrane region" description="Helical" evidence="1">
    <location>
        <begin position="380"/>
        <end position="398"/>
    </location>
</feature>
<sequence>MKLIGKKTIIIVAVFALLTFFLFNGLDNVGLEYDELYSVNAALGCPNDKIFLNYVKYKYGVCIPVMLMQYSGAPIALIPAISIHLFGTSVWAFRGFNMVILLVSLILFYIFLSRKFGFYIATLTILFLALDVQFIFTHHLEKPTLFPFLLRLAVLYVLLSPTIRFRIYILGFLAGFSIYTKLDATFFLLAVTIGWIWGFLLNGRRLNIQSLSVTKLTNNLLRLIYIAVLPFSAAFVLGISPFLKYFQTHSATVLGVIEVYRKQTAGQTIPLRIDSFFKQLTNSDFYEYVFRGNIPLDSTALISAQIVIFFWLLAAGYLVFNKKYGRLALAVLGFFVIYLFYPTLAGSHHRLIIYPLPQLVLAIFLKELANSFKKDFIKSYFPAVCLGLYLLVFIPVYTRTIDKGRKTCGTVSFNCAIYPLAENLRDEKKIVVLGDWGISSQVLYLTKGKVPIYEAVFDAWLGTPKELQVLMDPYLENCSTIVLRTPEVAKFQAADQKMRALLKTQENYNSVIIKDKFGIPQYEVFRSDKCSQQNKSS</sequence>
<reference evidence="2 3" key="1">
    <citation type="journal article" date="2015" name="Nature">
        <title>rRNA introns, odd ribosomes, and small enigmatic genomes across a large radiation of phyla.</title>
        <authorList>
            <person name="Brown C.T."/>
            <person name="Hug L.A."/>
            <person name="Thomas B.C."/>
            <person name="Sharon I."/>
            <person name="Castelle C.J."/>
            <person name="Singh A."/>
            <person name="Wilkins M.J."/>
            <person name="Williams K.H."/>
            <person name="Banfield J.F."/>
        </authorList>
    </citation>
    <scope>NUCLEOTIDE SEQUENCE [LARGE SCALE GENOMIC DNA]</scope>
</reference>
<accession>A0A0G0JHQ0</accession>
<dbReference type="AlphaFoldDB" id="A0A0G0JHQ0"/>
<feature type="transmembrane region" description="Helical" evidence="1">
    <location>
        <begin position="327"/>
        <end position="345"/>
    </location>
</feature>
<feature type="transmembrane region" description="Helical" evidence="1">
    <location>
        <begin position="300"/>
        <end position="320"/>
    </location>
</feature>
<keyword evidence="1" id="KW-0472">Membrane</keyword>
<dbReference type="EMBL" id="LBUP01000001">
    <property type="protein sequence ID" value="KKQ67198.1"/>
    <property type="molecule type" value="Genomic_DNA"/>
</dbReference>
<evidence type="ECO:0000313" key="2">
    <source>
        <dbReference type="EMBL" id="KKQ67198.1"/>
    </source>
</evidence>
<evidence type="ECO:0000313" key="3">
    <source>
        <dbReference type="Proteomes" id="UP000034235"/>
    </source>
</evidence>